<dbReference type="OrthoDB" id="10645495at2759"/>
<evidence type="ECO:0000256" key="1">
    <source>
        <dbReference type="SAM" id="MobiDB-lite"/>
    </source>
</evidence>
<reference evidence="2" key="1">
    <citation type="submission" date="2021-02" db="EMBL/GenBank/DDBJ databases">
        <authorList>
            <person name="Dougan E. K."/>
            <person name="Rhodes N."/>
            <person name="Thang M."/>
            <person name="Chan C."/>
        </authorList>
    </citation>
    <scope>NUCLEOTIDE SEQUENCE</scope>
</reference>
<name>A0A812STZ0_SYMPI</name>
<proteinExistence type="predicted"/>
<evidence type="ECO:0000313" key="2">
    <source>
        <dbReference type="EMBL" id="CAE7492289.1"/>
    </source>
</evidence>
<accession>A0A812STZ0</accession>
<protein>
    <submittedName>
        <fullName evidence="2">KIN11 protein</fullName>
    </submittedName>
</protein>
<sequence>MSKEIFRQPAAEQSGFLQVSTPATSGRTGVTRPSSLRGTQGSGSDVVRDIQMSPPTSGRVGVSTPSSTRASVTRPGSARTGASPQDIIRDPQVWGPSFARVAVSNSPTPCIVSSSGGVAAHYVVAYPYPSHHARYVKVLRPMVLLGRLNRIA</sequence>
<dbReference type="EMBL" id="CAJNIZ010026491">
    <property type="protein sequence ID" value="CAE7492289.1"/>
    <property type="molecule type" value="Genomic_DNA"/>
</dbReference>
<feature type="compositionally biased region" description="Polar residues" evidence="1">
    <location>
        <begin position="15"/>
        <end position="43"/>
    </location>
</feature>
<dbReference type="AlphaFoldDB" id="A0A812STZ0"/>
<dbReference type="Proteomes" id="UP000649617">
    <property type="component" value="Unassembled WGS sequence"/>
</dbReference>
<comment type="caution">
    <text evidence="2">The sequence shown here is derived from an EMBL/GenBank/DDBJ whole genome shotgun (WGS) entry which is preliminary data.</text>
</comment>
<keyword evidence="3" id="KW-1185">Reference proteome</keyword>
<feature type="region of interest" description="Disordered" evidence="1">
    <location>
        <begin position="1"/>
        <end position="89"/>
    </location>
</feature>
<gene>
    <name evidence="2" type="primary">KIN11</name>
    <name evidence="2" type="ORF">SPIL2461_LOCUS12691</name>
</gene>
<organism evidence="2 3">
    <name type="scientific">Symbiodinium pilosum</name>
    <name type="common">Dinoflagellate</name>
    <dbReference type="NCBI Taxonomy" id="2952"/>
    <lineage>
        <taxon>Eukaryota</taxon>
        <taxon>Sar</taxon>
        <taxon>Alveolata</taxon>
        <taxon>Dinophyceae</taxon>
        <taxon>Suessiales</taxon>
        <taxon>Symbiodiniaceae</taxon>
        <taxon>Symbiodinium</taxon>
    </lineage>
</organism>
<evidence type="ECO:0000313" key="3">
    <source>
        <dbReference type="Proteomes" id="UP000649617"/>
    </source>
</evidence>